<evidence type="ECO:0000313" key="1">
    <source>
        <dbReference type="Proteomes" id="UP000887575"/>
    </source>
</evidence>
<accession>A0AAF3J4G4</accession>
<evidence type="ECO:0000313" key="2">
    <source>
        <dbReference type="WBParaSite" id="MBELARI_LOCUS156"/>
    </source>
</evidence>
<keyword evidence="1" id="KW-1185">Reference proteome</keyword>
<protein>
    <submittedName>
        <fullName evidence="2">Uncharacterized protein</fullName>
    </submittedName>
</protein>
<reference evidence="2" key="1">
    <citation type="submission" date="2024-02" db="UniProtKB">
        <authorList>
            <consortium name="WormBaseParasite"/>
        </authorList>
    </citation>
    <scope>IDENTIFICATION</scope>
</reference>
<dbReference type="AlphaFoldDB" id="A0AAF3J4G4"/>
<name>A0AAF3J4G4_9BILA</name>
<proteinExistence type="predicted"/>
<dbReference type="WBParaSite" id="MBELARI_LOCUS156">
    <property type="protein sequence ID" value="MBELARI_LOCUS156"/>
    <property type="gene ID" value="MBELARI_LOCUS156"/>
</dbReference>
<organism evidence="1 2">
    <name type="scientific">Mesorhabditis belari</name>
    <dbReference type="NCBI Taxonomy" id="2138241"/>
    <lineage>
        <taxon>Eukaryota</taxon>
        <taxon>Metazoa</taxon>
        <taxon>Ecdysozoa</taxon>
        <taxon>Nematoda</taxon>
        <taxon>Chromadorea</taxon>
        <taxon>Rhabditida</taxon>
        <taxon>Rhabditina</taxon>
        <taxon>Rhabditomorpha</taxon>
        <taxon>Rhabditoidea</taxon>
        <taxon>Rhabditidae</taxon>
        <taxon>Mesorhabditinae</taxon>
        <taxon>Mesorhabditis</taxon>
    </lineage>
</organism>
<sequence length="183" mass="21557">MPVKLADIVRLKGDLVTALAQCATNKTLRHGLAEDFLLPILYFCIGCREHEMKPIEQFVQHEKVELEKNLLMALPRLEDNLDAQYTGLGVESVMRFRQLRSALQFLQDDIVNEQRDEVKVKMDELMGSAFLKDVDNDLTHWAEDREWDYDRDFDLRFVPLSHHWWLEVQREKSREKFGLVQPS</sequence>
<dbReference type="Proteomes" id="UP000887575">
    <property type="component" value="Unassembled WGS sequence"/>
</dbReference>